<gene>
    <name evidence="2" type="ORF">Atai01_03700</name>
</gene>
<dbReference type="Proteomes" id="UP001165136">
    <property type="component" value="Unassembled WGS sequence"/>
</dbReference>
<keyword evidence="3" id="KW-1185">Reference proteome</keyword>
<dbReference type="Pfam" id="PF01636">
    <property type="entry name" value="APH"/>
    <property type="match status" value="1"/>
</dbReference>
<dbReference type="InterPro" id="IPR051678">
    <property type="entry name" value="AGP_Transferase"/>
</dbReference>
<dbReference type="AlphaFoldDB" id="A0A9W6QW75"/>
<dbReference type="PANTHER" id="PTHR21310">
    <property type="entry name" value="AMINOGLYCOSIDE PHOSPHOTRANSFERASE-RELATED-RELATED"/>
    <property type="match status" value="1"/>
</dbReference>
<accession>A0A9W6QW75</accession>
<organism evidence="2 3">
    <name type="scientific">Amycolatopsis taiwanensis</name>
    <dbReference type="NCBI Taxonomy" id="342230"/>
    <lineage>
        <taxon>Bacteria</taxon>
        <taxon>Bacillati</taxon>
        <taxon>Actinomycetota</taxon>
        <taxon>Actinomycetes</taxon>
        <taxon>Pseudonocardiales</taxon>
        <taxon>Pseudonocardiaceae</taxon>
        <taxon>Amycolatopsis</taxon>
    </lineage>
</organism>
<protein>
    <recommendedName>
        <fullName evidence="1">Aminoglycoside phosphotransferase domain-containing protein</fullName>
    </recommendedName>
</protein>
<evidence type="ECO:0000313" key="3">
    <source>
        <dbReference type="Proteomes" id="UP001165136"/>
    </source>
</evidence>
<dbReference type="Gene3D" id="3.90.1200.10">
    <property type="match status" value="1"/>
</dbReference>
<comment type="caution">
    <text evidence="2">The sequence shown here is derived from an EMBL/GenBank/DDBJ whole genome shotgun (WGS) entry which is preliminary data.</text>
</comment>
<dbReference type="RefSeq" id="WP_285485633.1">
    <property type="nucleotide sequence ID" value="NZ_BSTI01000001.1"/>
</dbReference>
<dbReference type="InterPro" id="IPR002575">
    <property type="entry name" value="Aminoglycoside_PTrfase"/>
</dbReference>
<dbReference type="InterPro" id="IPR011009">
    <property type="entry name" value="Kinase-like_dom_sf"/>
</dbReference>
<dbReference type="SUPFAM" id="SSF56112">
    <property type="entry name" value="Protein kinase-like (PK-like)"/>
    <property type="match status" value="1"/>
</dbReference>
<evidence type="ECO:0000313" key="2">
    <source>
        <dbReference type="EMBL" id="GLY63751.1"/>
    </source>
</evidence>
<feature type="domain" description="Aminoglycoside phosphotransferase" evidence="1">
    <location>
        <begin position="33"/>
        <end position="232"/>
    </location>
</feature>
<dbReference type="EMBL" id="BSTI01000001">
    <property type="protein sequence ID" value="GLY63751.1"/>
    <property type="molecule type" value="Genomic_DNA"/>
</dbReference>
<reference evidence="2" key="1">
    <citation type="submission" date="2023-03" db="EMBL/GenBank/DDBJ databases">
        <title>Amycolatopsis taiwanensis NBRC 103393.</title>
        <authorList>
            <person name="Ichikawa N."/>
            <person name="Sato H."/>
            <person name="Tonouchi N."/>
        </authorList>
    </citation>
    <scope>NUCLEOTIDE SEQUENCE</scope>
    <source>
        <strain evidence="2">NBRC 103393</strain>
    </source>
</reference>
<proteinExistence type="predicted"/>
<name>A0A9W6QW75_9PSEU</name>
<sequence>MAFVDTPLTASMRRAVQTAWGQRVDGEPVRLYGGEESAAYRVDDLVVRVGPSRRTSAEAEWCHSVAVHAASTLPEAVAPLRARDGATVVRVDGRPVSVWPYVEGEWPDADQPEVRTQGARLLARLHRALATHRPPPRPVASFVETGLYGEPPHDVPALADPWLDRWLADFHRRNPVHQPLHGDFYTGNTLARDGRLVAVLDWDEAIVGAPELEVASAALEWADEYGDALARRRRFITDYHEAGGTAGDMDDETVVQLIRHRLRREAAYFEQARRQGTEHDEDDLEYHERRVKAFFNLRP</sequence>
<evidence type="ECO:0000259" key="1">
    <source>
        <dbReference type="Pfam" id="PF01636"/>
    </source>
</evidence>